<keyword evidence="4" id="KW-1185">Reference proteome</keyword>
<evidence type="ECO:0008006" key="5">
    <source>
        <dbReference type="Google" id="ProtNLM"/>
    </source>
</evidence>
<dbReference type="Pfam" id="PF09117">
    <property type="entry name" value="MiAMP1"/>
    <property type="match status" value="1"/>
</dbReference>
<accession>A0A4Y7IPM5</accession>
<dbReference type="SUPFAM" id="SSF49695">
    <property type="entry name" value="gamma-Crystallin-like"/>
    <property type="match status" value="1"/>
</dbReference>
<dbReference type="InterPro" id="IPR015791">
    <property type="entry name" value="Antimic/Inh_G_crystallin-like"/>
</dbReference>
<feature type="compositionally biased region" description="Polar residues" evidence="1">
    <location>
        <begin position="134"/>
        <end position="143"/>
    </location>
</feature>
<dbReference type="GO" id="GO:0006952">
    <property type="term" value="P:defense response"/>
    <property type="evidence" value="ECO:0007669"/>
    <property type="project" value="InterPro"/>
</dbReference>
<protein>
    <recommendedName>
        <fullName evidence="5">Acidic protein</fullName>
    </recommendedName>
</protein>
<dbReference type="GO" id="GO:0045926">
    <property type="term" value="P:negative regulation of growth"/>
    <property type="evidence" value="ECO:0007669"/>
    <property type="project" value="InterPro"/>
</dbReference>
<gene>
    <name evidence="3" type="ORF">C5167_018093</name>
</gene>
<proteinExistence type="predicted"/>
<feature type="region of interest" description="Disordered" evidence="1">
    <location>
        <begin position="104"/>
        <end position="143"/>
    </location>
</feature>
<feature type="compositionally biased region" description="Basic and acidic residues" evidence="1">
    <location>
        <begin position="110"/>
        <end position="120"/>
    </location>
</feature>
<dbReference type="Gramene" id="RZC49652">
    <property type="protein sequence ID" value="RZC49652"/>
    <property type="gene ID" value="C5167_018093"/>
</dbReference>
<evidence type="ECO:0000313" key="3">
    <source>
        <dbReference type="EMBL" id="RZC49652.1"/>
    </source>
</evidence>
<feature type="chain" id="PRO_5021338615" description="Acidic protein" evidence="2">
    <location>
        <begin position="28"/>
        <end position="143"/>
    </location>
</feature>
<evidence type="ECO:0000313" key="4">
    <source>
        <dbReference type="Proteomes" id="UP000316621"/>
    </source>
</evidence>
<keyword evidence="2" id="KW-0732">Signal</keyword>
<dbReference type="AlphaFoldDB" id="A0A4Y7IPM5"/>
<reference evidence="3 4" key="1">
    <citation type="journal article" date="2018" name="Science">
        <title>The opium poppy genome and morphinan production.</title>
        <authorList>
            <person name="Guo L."/>
            <person name="Winzer T."/>
            <person name="Yang X."/>
            <person name="Li Y."/>
            <person name="Ning Z."/>
            <person name="He Z."/>
            <person name="Teodor R."/>
            <person name="Lu Y."/>
            <person name="Bowser T.A."/>
            <person name="Graham I.A."/>
            <person name="Ye K."/>
        </authorList>
    </citation>
    <scope>NUCLEOTIDE SEQUENCE [LARGE SCALE GENOMIC DNA]</scope>
    <source>
        <strain evidence="4">cv. HN1</strain>
        <tissue evidence="3">Leaves</tissue>
    </source>
</reference>
<dbReference type="InterPro" id="IPR011024">
    <property type="entry name" value="G_crystallin-like"/>
</dbReference>
<organism evidence="3 4">
    <name type="scientific">Papaver somniferum</name>
    <name type="common">Opium poppy</name>
    <dbReference type="NCBI Taxonomy" id="3469"/>
    <lineage>
        <taxon>Eukaryota</taxon>
        <taxon>Viridiplantae</taxon>
        <taxon>Streptophyta</taxon>
        <taxon>Embryophyta</taxon>
        <taxon>Tracheophyta</taxon>
        <taxon>Spermatophyta</taxon>
        <taxon>Magnoliopsida</taxon>
        <taxon>Ranunculales</taxon>
        <taxon>Papaveraceae</taxon>
        <taxon>Papaveroideae</taxon>
        <taxon>Papaver</taxon>
    </lineage>
</organism>
<feature type="signal peptide" evidence="2">
    <location>
        <begin position="1"/>
        <end position="27"/>
    </location>
</feature>
<evidence type="ECO:0000256" key="1">
    <source>
        <dbReference type="SAM" id="MobiDB-lite"/>
    </source>
</evidence>
<sequence length="143" mass="15609">MASSKNSLYVLFMALVLMAVVSELTSASSLRVYRLQGCSGETQTYSRCGCTNLLYMGGYQFTYTGQTARMYNTGNCLGSGVFTLTGNAHHENDIDEEDQLEKNISGNMDSVDRADAEVKDPNPSLKIDAEKSLVEQNVPSDNV</sequence>
<name>A0A4Y7IPM5_PAPSO</name>
<evidence type="ECO:0000256" key="2">
    <source>
        <dbReference type="SAM" id="SignalP"/>
    </source>
</evidence>
<dbReference type="Proteomes" id="UP000316621">
    <property type="component" value="Chromosome 2"/>
</dbReference>
<dbReference type="InterPro" id="IPR015201">
    <property type="entry name" value="Antimicrobial_MiAMP1"/>
</dbReference>
<dbReference type="Gene3D" id="2.60.20.30">
    <property type="match status" value="1"/>
</dbReference>
<dbReference type="EMBL" id="CM010716">
    <property type="protein sequence ID" value="RZC49652.1"/>
    <property type="molecule type" value="Genomic_DNA"/>
</dbReference>